<keyword evidence="3 5" id="KW-1133">Transmembrane helix</keyword>
<keyword evidence="2 5" id="KW-0812">Transmembrane</keyword>
<protein>
    <submittedName>
        <fullName evidence="7">Rhomboid family intramembrane serine protease</fullName>
        <ecNumber evidence="7">3.4.21.-</ecNumber>
    </submittedName>
</protein>
<feature type="transmembrane region" description="Helical" evidence="5">
    <location>
        <begin position="20"/>
        <end position="39"/>
    </location>
</feature>
<dbReference type="EC" id="3.4.21.-" evidence="7"/>
<evidence type="ECO:0000256" key="2">
    <source>
        <dbReference type="ARBA" id="ARBA00022692"/>
    </source>
</evidence>
<evidence type="ECO:0000256" key="5">
    <source>
        <dbReference type="SAM" id="Phobius"/>
    </source>
</evidence>
<dbReference type="InterPro" id="IPR022764">
    <property type="entry name" value="Peptidase_S54_rhomboid_dom"/>
</dbReference>
<evidence type="ECO:0000256" key="4">
    <source>
        <dbReference type="ARBA" id="ARBA00023136"/>
    </source>
</evidence>
<dbReference type="Gene3D" id="1.20.1540.10">
    <property type="entry name" value="Rhomboid-like"/>
    <property type="match status" value="1"/>
</dbReference>
<keyword evidence="8" id="KW-1185">Reference proteome</keyword>
<keyword evidence="7" id="KW-0645">Protease</keyword>
<name>A0ABV8QTM8_9BACT</name>
<dbReference type="GO" id="GO:0008233">
    <property type="term" value="F:peptidase activity"/>
    <property type="evidence" value="ECO:0007669"/>
    <property type="project" value="UniProtKB-KW"/>
</dbReference>
<feature type="domain" description="Peptidase S54 rhomboid" evidence="6">
    <location>
        <begin position="58"/>
        <end position="222"/>
    </location>
</feature>
<comment type="subcellular location">
    <subcellularLocation>
        <location evidence="1">Membrane</location>
        <topology evidence="1">Multi-pass membrane protein</topology>
    </subcellularLocation>
</comment>
<dbReference type="Proteomes" id="UP001595907">
    <property type="component" value="Unassembled WGS sequence"/>
</dbReference>
<feature type="transmembrane region" description="Helical" evidence="5">
    <location>
        <begin position="203"/>
        <end position="222"/>
    </location>
</feature>
<dbReference type="EMBL" id="JBHSCZ010000002">
    <property type="protein sequence ID" value="MFC4263122.1"/>
    <property type="molecule type" value="Genomic_DNA"/>
</dbReference>
<feature type="transmembrane region" description="Helical" evidence="5">
    <location>
        <begin position="98"/>
        <end position="120"/>
    </location>
</feature>
<dbReference type="InterPro" id="IPR050925">
    <property type="entry name" value="Rhomboid_protease_S54"/>
</dbReference>
<evidence type="ECO:0000259" key="6">
    <source>
        <dbReference type="Pfam" id="PF01694"/>
    </source>
</evidence>
<keyword evidence="4 5" id="KW-0472">Membrane</keyword>
<dbReference type="InterPro" id="IPR035952">
    <property type="entry name" value="Rhomboid-like_sf"/>
</dbReference>
<comment type="caution">
    <text evidence="7">The sequence shown here is derived from an EMBL/GenBank/DDBJ whole genome shotgun (WGS) entry which is preliminary data.</text>
</comment>
<dbReference type="SUPFAM" id="SSF144091">
    <property type="entry name" value="Rhomboid-like"/>
    <property type="match status" value="1"/>
</dbReference>
<dbReference type="PANTHER" id="PTHR43731:SF26">
    <property type="entry name" value="RHOMBOID-LIKE PROTEIN 10, CHLOROPLASTIC"/>
    <property type="match status" value="1"/>
</dbReference>
<reference evidence="8" key="1">
    <citation type="journal article" date="2019" name="Int. J. Syst. Evol. Microbiol.">
        <title>The Global Catalogue of Microorganisms (GCM) 10K type strain sequencing project: providing services to taxonomists for standard genome sequencing and annotation.</title>
        <authorList>
            <consortium name="The Broad Institute Genomics Platform"/>
            <consortium name="The Broad Institute Genome Sequencing Center for Infectious Disease"/>
            <person name="Wu L."/>
            <person name="Ma J."/>
        </authorList>
    </citation>
    <scope>NUCLEOTIDE SEQUENCE [LARGE SCALE GENOMIC DNA]</scope>
    <source>
        <strain evidence="8">CECT 8289</strain>
    </source>
</reference>
<sequence length="232" mass="26036">MSYNQYGNRFQKSTPAVTNLIIANVVVFLAQIMFGGLNNESTFNNLFALHHYKSDDFRLYQVITHMFMHGSFMHILFNMFGLYMFGANIERVFGPKRFLVFYMACGIGAAVVQLASYAYTFRHIDAMPLSYDELIQYQTLLHNSVTVGASGAIMGVLAAFGYLFANTEMMIIPFPFPIKAKWAILGIIAIDVFSGIAPKVGDNVAHFAHVGGALTGFLIVYIQNKTNRRTFY</sequence>
<evidence type="ECO:0000256" key="3">
    <source>
        <dbReference type="ARBA" id="ARBA00022989"/>
    </source>
</evidence>
<dbReference type="Pfam" id="PF01694">
    <property type="entry name" value="Rhomboid"/>
    <property type="match status" value="1"/>
</dbReference>
<evidence type="ECO:0000256" key="1">
    <source>
        <dbReference type="ARBA" id="ARBA00004141"/>
    </source>
</evidence>
<dbReference type="PANTHER" id="PTHR43731">
    <property type="entry name" value="RHOMBOID PROTEASE"/>
    <property type="match status" value="1"/>
</dbReference>
<dbReference type="RefSeq" id="WP_379709255.1">
    <property type="nucleotide sequence ID" value="NZ_JBHSCZ010000002.1"/>
</dbReference>
<organism evidence="7 8">
    <name type="scientific">Ferruginibacter yonginensis</name>
    <dbReference type="NCBI Taxonomy" id="1310416"/>
    <lineage>
        <taxon>Bacteria</taxon>
        <taxon>Pseudomonadati</taxon>
        <taxon>Bacteroidota</taxon>
        <taxon>Chitinophagia</taxon>
        <taxon>Chitinophagales</taxon>
        <taxon>Chitinophagaceae</taxon>
        <taxon>Ferruginibacter</taxon>
    </lineage>
</organism>
<gene>
    <name evidence="7" type="ORF">ACFOWM_09545</name>
</gene>
<evidence type="ECO:0000313" key="7">
    <source>
        <dbReference type="EMBL" id="MFC4263122.1"/>
    </source>
</evidence>
<keyword evidence="7" id="KW-0378">Hydrolase</keyword>
<feature type="transmembrane region" description="Helical" evidence="5">
    <location>
        <begin position="140"/>
        <end position="164"/>
    </location>
</feature>
<feature type="transmembrane region" description="Helical" evidence="5">
    <location>
        <begin position="59"/>
        <end position="86"/>
    </location>
</feature>
<accession>A0ABV8QTM8</accession>
<feature type="transmembrane region" description="Helical" evidence="5">
    <location>
        <begin position="176"/>
        <end position="197"/>
    </location>
</feature>
<evidence type="ECO:0000313" key="8">
    <source>
        <dbReference type="Proteomes" id="UP001595907"/>
    </source>
</evidence>
<dbReference type="GO" id="GO:0006508">
    <property type="term" value="P:proteolysis"/>
    <property type="evidence" value="ECO:0007669"/>
    <property type="project" value="UniProtKB-KW"/>
</dbReference>
<proteinExistence type="predicted"/>